<accession>A0A1G2Q0T5</accession>
<keyword evidence="2" id="KW-0964">Secreted</keyword>
<keyword evidence="6" id="KW-0472">Membrane</keyword>
<reference evidence="7 8" key="1">
    <citation type="journal article" date="2016" name="Nat. Commun.">
        <title>Thousands of microbial genomes shed light on interconnected biogeochemical processes in an aquifer system.</title>
        <authorList>
            <person name="Anantharaman K."/>
            <person name="Brown C.T."/>
            <person name="Hug L.A."/>
            <person name="Sharon I."/>
            <person name="Castelle C.J."/>
            <person name="Probst A.J."/>
            <person name="Thomas B.C."/>
            <person name="Singh A."/>
            <person name="Wilkins M.J."/>
            <person name="Karaoz U."/>
            <person name="Brodie E.L."/>
            <person name="Williams K.H."/>
            <person name="Hubbard S.S."/>
            <person name="Banfield J.F."/>
        </authorList>
    </citation>
    <scope>NUCLEOTIDE SEQUENCE [LARGE SCALE GENOMIC DNA]</scope>
</reference>
<keyword evidence="6" id="KW-1133">Transmembrane helix</keyword>
<gene>
    <name evidence="7" type="ORF">A2Z62_01800</name>
</gene>
<feature type="region of interest" description="Disordered" evidence="5">
    <location>
        <begin position="77"/>
        <end position="110"/>
    </location>
</feature>
<evidence type="ECO:0000256" key="4">
    <source>
        <dbReference type="ARBA" id="ARBA00022837"/>
    </source>
</evidence>
<feature type="compositionally biased region" description="Acidic residues" evidence="5">
    <location>
        <begin position="84"/>
        <end position="94"/>
    </location>
</feature>
<evidence type="ECO:0000256" key="3">
    <source>
        <dbReference type="ARBA" id="ARBA00022729"/>
    </source>
</evidence>
<feature type="transmembrane region" description="Helical" evidence="6">
    <location>
        <begin position="12"/>
        <end position="28"/>
    </location>
</feature>
<keyword evidence="6" id="KW-0812">Transmembrane</keyword>
<dbReference type="AlphaFoldDB" id="A0A1G2Q0T5"/>
<comment type="caution">
    <text evidence="7">The sequence shown here is derived from an EMBL/GenBank/DDBJ whole genome shotgun (WGS) entry which is preliminary data.</text>
</comment>
<keyword evidence="3" id="KW-0732">Signal</keyword>
<protein>
    <recommendedName>
        <fullName evidence="9">Thrombospondin type 3 repeat superfamily protein</fullName>
    </recommendedName>
</protein>
<dbReference type="STRING" id="1802370.A2Z62_01800"/>
<evidence type="ECO:0000256" key="5">
    <source>
        <dbReference type="SAM" id="MobiDB-lite"/>
    </source>
</evidence>
<evidence type="ECO:0000256" key="2">
    <source>
        <dbReference type="ARBA" id="ARBA00022525"/>
    </source>
</evidence>
<organism evidence="7 8">
    <name type="scientific">Candidatus Terrybacteria bacterium RIFCSPLOWO2_02_42_20</name>
    <dbReference type="NCBI Taxonomy" id="1802370"/>
    <lineage>
        <taxon>Bacteria</taxon>
        <taxon>Candidatus Terryibacteriota</taxon>
    </lineage>
</organism>
<proteinExistence type="predicted"/>
<evidence type="ECO:0000313" key="8">
    <source>
        <dbReference type="Proteomes" id="UP000177649"/>
    </source>
</evidence>
<dbReference type="InterPro" id="IPR059100">
    <property type="entry name" value="TSP3_bac"/>
</dbReference>
<evidence type="ECO:0000313" key="7">
    <source>
        <dbReference type="EMBL" id="OHA54194.1"/>
    </source>
</evidence>
<dbReference type="Proteomes" id="UP000177649">
    <property type="component" value="Unassembled WGS sequence"/>
</dbReference>
<name>A0A1G2Q0T5_9BACT</name>
<keyword evidence="4" id="KW-0106">Calcium</keyword>
<comment type="subcellular location">
    <subcellularLocation>
        <location evidence="1">Secreted</location>
    </subcellularLocation>
</comment>
<evidence type="ECO:0008006" key="9">
    <source>
        <dbReference type="Google" id="ProtNLM"/>
    </source>
</evidence>
<sequence>MPLAYLPNKKIFFLLVFILLIFAGWFYFSGSKNGQAKDVAEQEKSPLIAAVEQTSQLDKDSDGDGLKDWEELLWKTDQNKADTDGDGTSDGEEINLDRDPLKAGPNDKISDKEDLVAQEKAIADSKQNTMTTVYARRFMEAYLTLKNQKRELTDSDKDGLVKSLMDNIKSDIKIKDSYDISNIKIIGGQKANLEKYAREIKKILVDEKPIKENVVIVFNRLLENLNDKKNADTYESDAKKILDNGEAYKQGVTKLVSVEAPDILAGYHLALINNLNGMQEAVMAMFVVASDPMKGLAGFELYRQKATVFSKSFEELKITLNAKDIFVLE</sequence>
<dbReference type="Pfam" id="PF18884">
    <property type="entry name" value="TSP3_bac"/>
    <property type="match status" value="2"/>
</dbReference>
<dbReference type="PANTHER" id="PTHR37467">
    <property type="entry name" value="EXPORTED CALCIUM-BINDING GLYCOPROTEIN-RELATED"/>
    <property type="match status" value="1"/>
</dbReference>
<dbReference type="PANTHER" id="PTHR37467:SF1">
    <property type="entry name" value="EXPORTED CALCIUM-BINDING GLYCOPROTEIN"/>
    <property type="match status" value="1"/>
</dbReference>
<dbReference type="InterPro" id="IPR053180">
    <property type="entry name" value="Ca-binding_acidic-repeat"/>
</dbReference>
<evidence type="ECO:0000256" key="6">
    <source>
        <dbReference type="SAM" id="Phobius"/>
    </source>
</evidence>
<dbReference type="EMBL" id="MHTA01000019">
    <property type="protein sequence ID" value="OHA54194.1"/>
    <property type="molecule type" value="Genomic_DNA"/>
</dbReference>
<evidence type="ECO:0000256" key="1">
    <source>
        <dbReference type="ARBA" id="ARBA00004613"/>
    </source>
</evidence>